<dbReference type="Gene3D" id="3.40.630.30">
    <property type="match status" value="1"/>
</dbReference>
<dbReference type="InterPro" id="IPR016181">
    <property type="entry name" value="Acyl_CoA_acyltransferase"/>
</dbReference>
<evidence type="ECO:0000256" key="1">
    <source>
        <dbReference type="ARBA" id="ARBA00022679"/>
    </source>
</evidence>
<dbReference type="AlphaFoldDB" id="A0A9D0ZXZ8"/>
<evidence type="ECO:0000256" key="2">
    <source>
        <dbReference type="ARBA" id="ARBA00023315"/>
    </source>
</evidence>
<evidence type="ECO:0000313" key="4">
    <source>
        <dbReference type="EMBL" id="HIQ97647.1"/>
    </source>
</evidence>
<dbReference type="PROSITE" id="PS51186">
    <property type="entry name" value="GNAT"/>
    <property type="match status" value="1"/>
</dbReference>
<evidence type="ECO:0000259" key="3">
    <source>
        <dbReference type="PROSITE" id="PS51186"/>
    </source>
</evidence>
<proteinExistence type="predicted"/>
<reference evidence="4" key="2">
    <citation type="journal article" date="2021" name="PeerJ">
        <title>Extensive microbial diversity within the chicken gut microbiome revealed by metagenomics and culture.</title>
        <authorList>
            <person name="Gilroy R."/>
            <person name="Ravi A."/>
            <person name="Getino M."/>
            <person name="Pursley I."/>
            <person name="Horton D.L."/>
            <person name="Alikhan N.F."/>
            <person name="Baker D."/>
            <person name="Gharbi K."/>
            <person name="Hall N."/>
            <person name="Watson M."/>
            <person name="Adriaenssens E.M."/>
            <person name="Foster-Nyarko E."/>
            <person name="Jarju S."/>
            <person name="Secka A."/>
            <person name="Antonio M."/>
            <person name="Oren A."/>
            <person name="Chaudhuri R.R."/>
            <person name="La Ragione R."/>
            <person name="Hildebrand F."/>
            <person name="Pallen M.J."/>
        </authorList>
    </citation>
    <scope>NUCLEOTIDE SEQUENCE</scope>
    <source>
        <strain evidence="4">ChiSjej3B21-11622</strain>
    </source>
</reference>
<dbReference type="InterPro" id="IPR051016">
    <property type="entry name" value="Diverse_Substrate_AcTransf"/>
</dbReference>
<organism evidence="4 5">
    <name type="scientific">Candidatus Limivivens merdigallinarum</name>
    <dbReference type="NCBI Taxonomy" id="2840859"/>
    <lineage>
        <taxon>Bacteria</taxon>
        <taxon>Bacillati</taxon>
        <taxon>Bacillota</taxon>
        <taxon>Clostridia</taxon>
        <taxon>Lachnospirales</taxon>
        <taxon>Lachnospiraceae</taxon>
        <taxon>Lachnospiraceae incertae sedis</taxon>
        <taxon>Candidatus Limivivens</taxon>
    </lineage>
</organism>
<reference evidence="4" key="1">
    <citation type="submission" date="2020-10" db="EMBL/GenBank/DDBJ databases">
        <authorList>
            <person name="Gilroy R."/>
        </authorList>
    </citation>
    <scope>NUCLEOTIDE SEQUENCE</scope>
    <source>
        <strain evidence="4">ChiSjej3B21-11622</strain>
    </source>
</reference>
<dbReference type="EMBL" id="DVFT01000204">
    <property type="protein sequence ID" value="HIQ97647.1"/>
    <property type="molecule type" value="Genomic_DNA"/>
</dbReference>
<feature type="domain" description="N-acetyltransferase" evidence="3">
    <location>
        <begin position="2"/>
        <end position="152"/>
    </location>
</feature>
<keyword evidence="1" id="KW-0808">Transferase</keyword>
<name>A0A9D0ZXZ8_9FIRM</name>
<dbReference type="CDD" id="cd04301">
    <property type="entry name" value="NAT_SF"/>
    <property type="match status" value="1"/>
</dbReference>
<evidence type="ECO:0000313" key="5">
    <source>
        <dbReference type="Proteomes" id="UP000886886"/>
    </source>
</evidence>
<dbReference type="GO" id="GO:0008080">
    <property type="term" value="F:N-acetyltransferase activity"/>
    <property type="evidence" value="ECO:0007669"/>
    <property type="project" value="UniProtKB-ARBA"/>
</dbReference>
<keyword evidence="2" id="KW-0012">Acyltransferase</keyword>
<dbReference type="InterPro" id="IPR000182">
    <property type="entry name" value="GNAT_dom"/>
</dbReference>
<comment type="caution">
    <text evidence="4">The sequence shown here is derived from an EMBL/GenBank/DDBJ whole genome shotgun (WGS) entry which is preliminary data.</text>
</comment>
<dbReference type="Pfam" id="PF00583">
    <property type="entry name" value="Acetyltransf_1"/>
    <property type="match status" value="1"/>
</dbReference>
<sequence length="152" mass="17723">MIKIRKVQESDRESYLQMAHDFYHSPAVLHPIPDSFIEKTFNECMKEDAYAIAYLLEYDGETAGYGLLAKTFSQEAGGFVFWIEELYVLEKFRSKGLGGKFFQMLEEERSPEVVRFRLEVEDDNERAIALYRRLGYEELKYSQMVKDFAAGG</sequence>
<dbReference type="PANTHER" id="PTHR10545:SF29">
    <property type="entry name" value="GH14572P-RELATED"/>
    <property type="match status" value="1"/>
</dbReference>
<protein>
    <submittedName>
        <fullName evidence="4">GNAT family N-acetyltransferase</fullName>
    </submittedName>
</protein>
<dbReference type="SUPFAM" id="SSF55729">
    <property type="entry name" value="Acyl-CoA N-acyltransferases (Nat)"/>
    <property type="match status" value="1"/>
</dbReference>
<accession>A0A9D0ZXZ8</accession>
<dbReference type="Proteomes" id="UP000886886">
    <property type="component" value="Unassembled WGS sequence"/>
</dbReference>
<gene>
    <name evidence="4" type="ORF">IAB26_13950</name>
</gene>
<dbReference type="PANTHER" id="PTHR10545">
    <property type="entry name" value="DIAMINE N-ACETYLTRANSFERASE"/>
    <property type="match status" value="1"/>
</dbReference>